<dbReference type="InterPro" id="IPR000683">
    <property type="entry name" value="Gfo/Idh/MocA-like_OxRdtase_N"/>
</dbReference>
<keyword evidence="5" id="KW-1185">Reference proteome</keyword>
<dbReference type="PANTHER" id="PTHR43818">
    <property type="entry name" value="BCDNA.GH03377"/>
    <property type="match status" value="1"/>
</dbReference>
<dbReference type="SUPFAM" id="SSF55347">
    <property type="entry name" value="Glyceraldehyde-3-phosphate dehydrogenase-like, C-terminal domain"/>
    <property type="match status" value="1"/>
</dbReference>
<dbReference type="InterPro" id="IPR050463">
    <property type="entry name" value="Gfo/Idh/MocA_oxidrdct_glycsds"/>
</dbReference>
<dbReference type="GO" id="GO:0000166">
    <property type="term" value="F:nucleotide binding"/>
    <property type="evidence" value="ECO:0007669"/>
    <property type="project" value="InterPro"/>
</dbReference>
<feature type="domain" description="Gfo/Idh/MocA-like oxidoreductase N-terminal" evidence="2">
    <location>
        <begin position="6"/>
        <end position="124"/>
    </location>
</feature>
<evidence type="ECO:0000313" key="5">
    <source>
        <dbReference type="Proteomes" id="UP000613840"/>
    </source>
</evidence>
<reference evidence="4" key="2">
    <citation type="submission" date="2020-09" db="EMBL/GenBank/DDBJ databases">
        <authorList>
            <person name="Sun Q."/>
            <person name="Zhou Y."/>
        </authorList>
    </citation>
    <scope>NUCLEOTIDE SEQUENCE</scope>
    <source>
        <strain evidence="4">CGMCC 4.7306</strain>
    </source>
</reference>
<dbReference type="Gene3D" id="3.30.360.10">
    <property type="entry name" value="Dihydrodipicolinate Reductase, domain 2"/>
    <property type="match status" value="1"/>
</dbReference>
<accession>A0A917SFG8</accession>
<dbReference type="GO" id="GO:0016491">
    <property type="term" value="F:oxidoreductase activity"/>
    <property type="evidence" value="ECO:0007669"/>
    <property type="project" value="UniProtKB-KW"/>
</dbReference>
<name>A0A917SFG8_9ACTN</name>
<dbReference type="Pfam" id="PF01408">
    <property type="entry name" value="GFO_IDH_MocA"/>
    <property type="match status" value="1"/>
</dbReference>
<feature type="domain" description="GFO/IDH/MocA-like oxidoreductase" evidence="3">
    <location>
        <begin position="134"/>
        <end position="265"/>
    </location>
</feature>
<dbReference type="RefSeq" id="WP_188896908.1">
    <property type="nucleotide sequence ID" value="NZ_BMMZ01000011.1"/>
</dbReference>
<dbReference type="PANTHER" id="PTHR43818:SF11">
    <property type="entry name" value="BCDNA.GH03377"/>
    <property type="match status" value="1"/>
</dbReference>
<dbReference type="InterPro" id="IPR036291">
    <property type="entry name" value="NAD(P)-bd_dom_sf"/>
</dbReference>
<evidence type="ECO:0000259" key="2">
    <source>
        <dbReference type="Pfam" id="PF01408"/>
    </source>
</evidence>
<dbReference type="Gene3D" id="3.40.50.720">
    <property type="entry name" value="NAD(P)-binding Rossmann-like Domain"/>
    <property type="match status" value="1"/>
</dbReference>
<dbReference type="InterPro" id="IPR055170">
    <property type="entry name" value="GFO_IDH_MocA-like_dom"/>
</dbReference>
<evidence type="ECO:0000259" key="3">
    <source>
        <dbReference type="Pfam" id="PF22725"/>
    </source>
</evidence>
<proteinExistence type="predicted"/>
<dbReference type="AlphaFoldDB" id="A0A917SFG8"/>
<evidence type="ECO:0008006" key="6">
    <source>
        <dbReference type="Google" id="ProtNLM"/>
    </source>
</evidence>
<dbReference type="Proteomes" id="UP000613840">
    <property type="component" value="Unassembled WGS sequence"/>
</dbReference>
<dbReference type="Pfam" id="PF22725">
    <property type="entry name" value="GFO_IDH_MocA_C3"/>
    <property type="match status" value="1"/>
</dbReference>
<comment type="caution">
    <text evidence="4">The sequence shown here is derived from an EMBL/GenBank/DDBJ whole genome shotgun (WGS) entry which is preliminary data.</text>
</comment>
<dbReference type="SUPFAM" id="SSF51735">
    <property type="entry name" value="NAD(P)-binding Rossmann-fold domains"/>
    <property type="match status" value="1"/>
</dbReference>
<sequence length="356" mass="38278">MAARIRLAFIGGEHLHFQGLLAAALASPTADVVGISIADDELRDFFVRRYPDVAAFADPEELYDRARPEAIVTCADNRRAAEVVADAARRGVHVMKEKPMAADVALAEEMATVTARHGVRLMVNWPTNWHGGIHTAKQLVEAGEIGRVLGIHNRAGHGGPPEDFASTGPIGRVGWGWLIERSANGGGAAVDFCSYGAVMSRWFTGQPSNVTAHGGRHSKDFFTVEDNGIMILGYPRGHSVIEGTWTQPAVPVRQPTMIYGEKGAIALTGPDEVAVANLGSSGELVSTASRTVAADKLPDHYRSGPDYFTHCLRNDEPFEGMVTPEISRDAQEILDAGLRSMVSGQRIGLPLPTFSY</sequence>
<keyword evidence="1" id="KW-0560">Oxidoreductase</keyword>
<evidence type="ECO:0000256" key="1">
    <source>
        <dbReference type="ARBA" id="ARBA00023002"/>
    </source>
</evidence>
<dbReference type="EMBL" id="BMMZ01000011">
    <property type="protein sequence ID" value="GGL75669.1"/>
    <property type="molecule type" value="Genomic_DNA"/>
</dbReference>
<reference evidence="4" key="1">
    <citation type="journal article" date="2014" name="Int. J. Syst. Evol. Microbiol.">
        <title>Complete genome sequence of Corynebacterium casei LMG S-19264T (=DSM 44701T), isolated from a smear-ripened cheese.</title>
        <authorList>
            <consortium name="US DOE Joint Genome Institute (JGI-PGF)"/>
            <person name="Walter F."/>
            <person name="Albersmeier A."/>
            <person name="Kalinowski J."/>
            <person name="Ruckert C."/>
        </authorList>
    </citation>
    <scope>NUCLEOTIDE SEQUENCE</scope>
    <source>
        <strain evidence="4">CGMCC 4.7306</strain>
    </source>
</reference>
<organism evidence="4 5">
    <name type="scientific">Microlunatus endophyticus</name>
    <dbReference type="NCBI Taxonomy" id="1716077"/>
    <lineage>
        <taxon>Bacteria</taxon>
        <taxon>Bacillati</taxon>
        <taxon>Actinomycetota</taxon>
        <taxon>Actinomycetes</taxon>
        <taxon>Propionibacteriales</taxon>
        <taxon>Propionibacteriaceae</taxon>
        <taxon>Microlunatus</taxon>
    </lineage>
</organism>
<protein>
    <recommendedName>
        <fullName evidence="6">Oxidoreductase family, NAD-binding Rossmann fold</fullName>
    </recommendedName>
</protein>
<evidence type="ECO:0000313" key="4">
    <source>
        <dbReference type="EMBL" id="GGL75669.1"/>
    </source>
</evidence>
<gene>
    <name evidence="4" type="ORF">GCM10011575_37310</name>
</gene>